<evidence type="ECO:0000313" key="1">
    <source>
        <dbReference type="EMBL" id="CAD6998075.1"/>
    </source>
</evidence>
<sequence>MSFVGKTRFNTTRPLETNAVISICVDKRSWKPTQAHRLTHTHTHSSELPSSSKHSGAMHGCKEKWRYLQSIPKIPSAANSRTPNAERRTTVDDLRSFGHRALMDALRNQRQVRQTTRRTTRTSATAAYDLRARLHTNVFCQDASSVCCYATQCGSMLSISHSYSSNNSGNEQARLANRPLAPPPVLLMTEFENTEGPIIAR</sequence>
<gene>
    <name evidence="1" type="ORF">CCAP1982_LOCUS6689</name>
</gene>
<comment type="caution">
    <text evidence="1">The sequence shown here is derived from an EMBL/GenBank/DDBJ whole genome shotgun (WGS) entry which is preliminary data.</text>
</comment>
<dbReference type="AlphaFoldDB" id="A0A811UK44"/>
<organism evidence="1 2">
    <name type="scientific">Ceratitis capitata</name>
    <name type="common">Mediterranean fruit fly</name>
    <name type="synonym">Tephritis capitata</name>
    <dbReference type="NCBI Taxonomy" id="7213"/>
    <lineage>
        <taxon>Eukaryota</taxon>
        <taxon>Metazoa</taxon>
        <taxon>Ecdysozoa</taxon>
        <taxon>Arthropoda</taxon>
        <taxon>Hexapoda</taxon>
        <taxon>Insecta</taxon>
        <taxon>Pterygota</taxon>
        <taxon>Neoptera</taxon>
        <taxon>Endopterygota</taxon>
        <taxon>Diptera</taxon>
        <taxon>Brachycera</taxon>
        <taxon>Muscomorpha</taxon>
        <taxon>Tephritoidea</taxon>
        <taxon>Tephritidae</taxon>
        <taxon>Ceratitis</taxon>
        <taxon>Ceratitis</taxon>
    </lineage>
</organism>
<accession>A0A811UK44</accession>
<name>A0A811UK44_CERCA</name>
<protein>
    <submittedName>
        <fullName evidence="1">(Mediterranean fruit fly) hypothetical protein</fullName>
    </submittedName>
</protein>
<evidence type="ECO:0000313" key="2">
    <source>
        <dbReference type="Proteomes" id="UP000606786"/>
    </source>
</evidence>
<proteinExistence type="predicted"/>
<reference evidence="1" key="1">
    <citation type="submission" date="2020-11" db="EMBL/GenBank/DDBJ databases">
        <authorList>
            <person name="Whitehead M."/>
        </authorList>
    </citation>
    <scope>NUCLEOTIDE SEQUENCE</scope>
    <source>
        <strain evidence="1">EGII</strain>
    </source>
</reference>
<dbReference type="EMBL" id="CAJHJT010000012">
    <property type="protein sequence ID" value="CAD6998075.1"/>
    <property type="molecule type" value="Genomic_DNA"/>
</dbReference>
<dbReference type="Proteomes" id="UP000606786">
    <property type="component" value="Unassembled WGS sequence"/>
</dbReference>
<keyword evidence="2" id="KW-1185">Reference proteome</keyword>